<gene>
    <name evidence="3" type="ORF">Tco025E_03179</name>
</gene>
<feature type="transmembrane region" description="Helical" evidence="2">
    <location>
        <begin position="409"/>
        <end position="432"/>
    </location>
</feature>
<dbReference type="PANTHER" id="PTHR23525:SF1">
    <property type="entry name" value="NODULIN-LIKE DOMAIN-CONTAINING PROTEIN"/>
    <property type="match status" value="1"/>
</dbReference>
<dbReference type="Proteomes" id="UP000284403">
    <property type="component" value="Unassembled WGS sequence"/>
</dbReference>
<dbReference type="OrthoDB" id="541403at2759"/>
<feature type="transmembrane region" description="Helical" evidence="2">
    <location>
        <begin position="84"/>
        <end position="103"/>
    </location>
</feature>
<sequence length="530" mass="56814">MDGQPALGGDFRNRNVTLIILYCFLDGACFSVWSAQLLPVLVNRLGGDRAVGWSAAASGIAQIGGATVAGYVGDKLPRAESIRTAFCCGILAVAATLVAVRLLTMPAIYITQALWGVYMGVASTSTEALFADSVPSGRRAFIYNFKWMVQTLCYCVGYAVALVMLLCMGNDWSVQSIQLVMTIGLAAHPLAHVVLLQLRDEAAPAQDEGGMYFIVKAQKQRWREGEGKQKSSNRQVKALAVTQESPLLSEAKASTADSESALSGQGGSGHHAGPPAANQSGPSREAEEQGRERERDVSGFKDGCDNDAVDEARLGGVHLSRRRIWVLMALPYLVCFTEFWMSVGAGMTVQYLTLFLVNDFGVTPTWLMASYITISCSTALCSTALRYVGEHFVGRLPAVITVRLIGTTFLFLLATAVGSGTPLAVVLVFFIARNAAMNSTMGVTRSVIMDCVSKSSRAKWSAFESFSSLTWAGSAVIGGYIAEAKGYQYTFAVTAVIHYVGAFILVPAAVAAHSMEWHLRQLKQAGRGTD</sequence>
<keyword evidence="2" id="KW-1133">Transmembrane helix</keyword>
<feature type="transmembrane region" description="Helical" evidence="2">
    <location>
        <begin position="151"/>
        <end position="171"/>
    </location>
</feature>
<dbReference type="EMBL" id="MKKU01000140">
    <property type="protein sequence ID" value="RNF22247.1"/>
    <property type="molecule type" value="Genomic_DNA"/>
</dbReference>
<dbReference type="InterPro" id="IPR036259">
    <property type="entry name" value="MFS_trans_sf"/>
</dbReference>
<organism evidence="3 4">
    <name type="scientific">Trypanosoma conorhini</name>
    <dbReference type="NCBI Taxonomy" id="83891"/>
    <lineage>
        <taxon>Eukaryota</taxon>
        <taxon>Discoba</taxon>
        <taxon>Euglenozoa</taxon>
        <taxon>Kinetoplastea</taxon>
        <taxon>Metakinetoplastina</taxon>
        <taxon>Trypanosomatida</taxon>
        <taxon>Trypanosomatidae</taxon>
        <taxon>Trypanosoma</taxon>
    </lineage>
</organism>
<evidence type="ECO:0000313" key="4">
    <source>
        <dbReference type="Proteomes" id="UP000284403"/>
    </source>
</evidence>
<keyword evidence="2" id="KW-0812">Transmembrane</keyword>
<evidence type="ECO:0000313" key="3">
    <source>
        <dbReference type="EMBL" id="RNF22247.1"/>
    </source>
</evidence>
<dbReference type="AlphaFoldDB" id="A0A422PXP3"/>
<comment type="caution">
    <text evidence="3">The sequence shown here is derived from an EMBL/GenBank/DDBJ whole genome shotgun (WGS) entry which is preliminary data.</text>
</comment>
<dbReference type="Gene3D" id="1.20.1250.20">
    <property type="entry name" value="MFS general substrate transporter like domains"/>
    <property type="match status" value="2"/>
</dbReference>
<reference evidence="3 4" key="1">
    <citation type="journal article" date="2018" name="BMC Genomics">
        <title>Genomic comparison of Trypanosoma conorhini and Trypanosoma rangeli to Trypanosoma cruzi strains of high and low virulence.</title>
        <authorList>
            <person name="Bradwell K.R."/>
            <person name="Koparde V.N."/>
            <person name="Matveyev A.V."/>
            <person name="Serrano M.G."/>
            <person name="Alves J.M."/>
            <person name="Parikh H."/>
            <person name="Huang B."/>
            <person name="Lee V."/>
            <person name="Espinosa-Alvarez O."/>
            <person name="Ortiz P.A."/>
            <person name="Costa-Martins A.G."/>
            <person name="Teixeira M.M."/>
            <person name="Buck G.A."/>
        </authorList>
    </citation>
    <scope>NUCLEOTIDE SEQUENCE [LARGE SCALE GENOMIC DNA]</scope>
    <source>
        <strain evidence="3 4">025E</strain>
    </source>
</reference>
<evidence type="ECO:0000256" key="1">
    <source>
        <dbReference type="SAM" id="MobiDB-lite"/>
    </source>
</evidence>
<proteinExistence type="predicted"/>
<feature type="transmembrane region" description="Helical" evidence="2">
    <location>
        <begin position="16"/>
        <end position="38"/>
    </location>
</feature>
<dbReference type="CDD" id="cd06174">
    <property type="entry name" value="MFS"/>
    <property type="match status" value="1"/>
</dbReference>
<feature type="transmembrane region" description="Helical" evidence="2">
    <location>
        <begin position="324"/>
        <end position="346"/>
    </location>
</feature>
<keyword evidence="4" id="KW-1185">Reference proteome</keyword>
<feature type="transmembrane region" description="Helical" evidence="2">
    <location>
        <begin position="50"/>
        <end position="72"/>
    </location>
</feature>
<evidence type="ECO:0000256" key="2">
    <source>
        <dbReference type="SAM" id="Phobius"/>
    </source>
</evidence>
<dbReference type="Pfam" id="PF07690">
    <property type="entry name" value="MFS_1"/>
    <property type="match status" value="1"/>
</dbReference>
<feature type="region of interest" description="Disordered" evidence="1">
    <location>
        <begin position="249"/>
        <end position="304"/>
    </location>
</feature>
<name>A0A422PXP3_9TRYP</name>
<feature type="transmembrane region" description="Helical" evidence="2">
    <location>
        <begin position="177"/>
        <end position="196"/>
    </location>
</feature>
<keyword evidence="2" id="KW-0472">Membrane</keyword>
<protein>
    <submittedName>
        <fullName evidence="3">Uncharacterized protein</fullName>
    </submittedName>
</protein>
<dbReference type="PANTHER" id="PTHR23525">
    <property type="entry name" value="TRANSPORTER, PUTATIVE-RELATED"/>
    <property type="match status" value="1"/>
</dbReference>
<accession>A0A422PXP3</accession>
<feature type="compositionally biased region" description="Basic and acidic residues" evidence="1">
    <location>
        <begin position="284"/>
        <end position="304"/>
    </location>
</feature>
<dbReference type="RefSeq" id="XP_029229795.1">
    <property type="nucleotide sequence ID" value="XM_029370101.1"/>
</dbReference>
<dbReference type="GeneID" id="40316790"/>
<dbReference type="InterPro" id="IPR011701">
    <property type="entry name" value="MFS"/>
</dbReference>
<dbReference type="SUPFAM" id="SSF103473">
    <property type="entry name" value="MFS general substrate transporter"/>
    <property type="match status" value="1"/>
</dbReference>
<feature type="transmembrane region" description="Helical" evidence="2">
    <location>
        <begin position="366"/>
        <end position="388"/>
    </location>
</feature>
<feature type="transmembrane region" description="Helical" evidence="2">
    <location>
        <begin position="489"/>
        <end position="512"/>
    </location>
</feature>
<dbReference type="GO" id="GO:0022857">
    <property type="term" value="F:transmembrane transporter activity"/>
    <property type="evidence" value="ECO:0007669"/>
    <property type="project" value="InterPro"/>
</dbReference>